<reference evidence="1" key="1">
    <citation type="submission" date="2023-02" db="EMBL/GenBank/DDBJ databases">
        <title>Genome of toxic invasive species Heracleum sosnowskyi carries increased number of genes despite the absence of recent whole-genome duplications.</title>
        <authorList>
            <person name="Schelkunov M."/>
            <person name="Shtratnikova V."/>
            <person name="Makarenko M."/>
            <person name="Klepikova A."/>
            <person name="Omelchenko D."/>
            <person name="Novikova G."/>
            <person name="Obukhova E."/>
            <person name="Bogdanov V."/>
            <person name="Penin A."/>
            <person name="Logacheva M."/>
        </authorList>
    </citation>
    <scope>NUCLEOTIDE SEQUENCE</scope>
    <source>
        <strain evidence="1">Hsosn_3</strain>
        <tissue evidence="1">Leaf</tissue>
    </source>
</reference>
<dbReference type="EMBL" id="JAUIZM010000009">
    <property type="protein sequence ID" value="KAK1365250.1"/>
    <property type="molecule type" value="Genomic_DNA"/>
</dbReference>
<reference evidence="1" key="2">
    <citation type="submission" date="2023-05" db="EMBL/GenBank/DDBJ databases">
        <authorList>
            <person name="Schelkunov M.I."/>
        </authorList>
    </citation>
    <scope>NUCLEOTIDE SEQUENCE</scope>
    <source>
        <strain evidence="1">Hsosn_3</strain>
        <tissue evidence="1">Leaf</tissue>
    </source>
</reference>
<evidence type="ECO:0000313" key="1">
    <source>
        <dbReference type="EMBL" id="KAK1365250.1"/>
    </source>
</evidence>
<keyword evidence="2" id="KW-1185">Reference proteome</keyword>
<protein>
    <submittedName>
        <fullName evidence="1">ABC family ABC transporter</fullName>
    </submittedName>
</protein>
<dbReference type="AlphaFoldDB" id="A0AAD8M7Q1"/>
<dbReference type="PANTHER" id="PTHR33193">
    <property type="entry name" value="DOMAIN PROTEIN, PUTATIVE (DUF3511)-RELATED"/>
    <property type="match status" value="1"/>
</dbReference>
<accession>A0AAD8M7Q1</accession>
<evidence type="ECO:0000313" key="2">
    <source>
        <dbReference type="Proteomes" id="UP001237642"/>
    </source>
</evidence>
<sequence length="109" mass="12922">MQTKDESNDRSSKLPEPLNLQNLRCYSASYATFSSYVQPKIQQVTMNEDNKLKRAMSLNGWTFDDHELRRKKRVASYRVYSVEKKVKGSVKKSFKWLKNRFSQMISSFR</sequence>
<dbReference type="InterPro" id="IPR021899">
    <property type="entry name" value="DUF3511"/>
</dbReference>
<dbReference type="Pfam" id="PF12023">
    <property type="entry name" value="DUF3511"/>
    <property type="match status" value="1"/>
</dbReference>
<proteinExistence type="predicted"/>
<dbReference type="PANTHER" id="PTHR33193:SF71">
    <property type="entry name" value="OS02G0223700 PROTEIN"/>
    <property type="match status" value="1"/>
</dbReference>
<gene>
    <name evidence="1" type="ORF">POM88_040811</name>
</gene>
<dbReference type="Proteomes" id="UP001237642">
    <property type="component" value="Unassembled WGS sequence"/>
</dbReference>
<name>A0AAD8M7Q1_9APIA</name>
<comment type="caution">
    <text evidence="1">The sequence shown here is derived from an EMBL/GenBank/DDBJ whole genome shotgun (WGS) entry which is preliminary data.</text>
</comment>
<organism evidence="1 2">
    <name type="scientific">Heracleum sosnowskyi</name>
    <dbReference type="NCBI Taxonomy" id="360622"/>
    <lineage>
        <taxon>Eukaryota</taxon>
        <taxon>Viridiplantae</taxon>
        <taxon>Streptophyta</taxon>
        <taxon>Embryophyta</taxon>
        <taxon>Tracheophyta</taxon>
        <taxon>Spermatophyta</taxon>
        <taxon>Magnoliopsida</taxon>
        <taxon>eudicotyledons</taxon>
        <taxon>Gunneridae</taxon>
        <taxon>Pentapetalae</taxon>
        <taxon>asterids</taxon>
        <taxon>campanulids</taxon>
        <taxon>Apiales</taxon>
        <taxon>Apiaceae</taxon>
        <taxon>Apioideae</taxon>
        <taxon>apioid superclade</taxon>
        <taxon>Tordylieae</taxon>
        <taxon>Tordyliinae</taxon>
        <taxon>Heracleum</taxon>
    </lineage>
</organism>